<evidence type="ECO:0000256" key="5">
    <source>
        <dbReference type="ARBA" id="ARBA00023239"/>
    </source>
</evidence>
<dbReference type="AlphaFoldDB" id="A0A398DA43"/>
<dbReference type="InterPro" id="IPR043133">
    <property type="entry name" value="GTP-CH-I_C/QueF"/>
</dbReference>
<dbReference type="UniPathway" id="UPA00077">
    <property type="reaction ID" value="UER00154"/>
</dbReference>
<dbReference type="EMBL" id="QXIU01000111">
    <property type="protein sequence ID" value="RIE11413.1"/>
    <property type="molecule type" value="Genomic_DNA"/>
</dbReference>
<gene>
    <name evidence="8" type="primary">folB</name>
    <name evidence="8" type="ORF">SMC5_04600</name>
</gene>
<keyword evidence="4 6" id="KW-0289">Folate biosynthesis</keyword>
<proteinExistence type="inferred from homology"/>
<evidence type="ECO:0000256" key="6">
    <source>
        <dbReference type="RuleBase" id="RU362079"/>
    </source>
</evidence>
<dbReference type="FunFam" id="3.30.1130.10:FF:000003">
    <property type="entry name" value="7,8-dihydroneopterin aldolase"/>
    <property type="match status" value="1"/>
</dbReference>
<dbReference type="Gene3D" id="3.30.1130.10">
    <property type="match status" value="1"/>
</dbReference>
<comment type="pathway">
    <text evidence="2 6">Cofactor biosynthesis; tetrahydrofolate biosynthesis; 2-amino-4-hydroxy-6-hydroxymethyl-7,8-dihydropteridine diphosphate from 7,8-dihydroneopterin triphosphate: step 3/4.</text>
</comment>
<dbReference type="RefSeq" id="WP_119119786.1">
    <property type="nucleotide sequence ID" value="NZ_QXIU01000111.1"/>
</dbReference>
<dbReference type="SMART" id="SM00905">
    <property type="entry name" value="FolB"/>
    <property type="match status" value="1"/>
</dbReference>
<dbReference type="SUPFAM" id="SSF55620">
    <property type="entry name" value="Tetrahydrobiopterin biosynthesis enzymes-like"/>
    <property type="match status" value="1"/>
</dbReference>
<dbReference type="EC" id="4.1.2.25" evidence="6"/>
<dbReference type="NCBIfam" id="TIGR00526">
    <property type="entry name" value="folB_dom"/>
    <property type="match status" value="1"/>
</dbReference>
<protein>
    <recommendedName>
        <fullName evidence="6">7,8-dihydroneopterin aldolase</fullName>
        <ecNumber evidence="6">4.1.2.25</ecNumber>
    </recommendedName>
</protein>
<dbReference type="GO" id="GO:0005737">
    <property type="term" value="C:cytoplasm"/>
    <property type="evidence" value="ECO:0007669"/>
    <property type="project" value="TreeGrafter"/>
</dbReference>
<dbReference type="InterPro" id="IPR006157">
    <property type="entry name" value="FolB_dom"/>
</dbReference>
<name>A0A398DA43_9BACT</name>
<evidence type="ECO:0000256" key="3">
    <source>
        <dbReference type="ARBA" id="ARBA00005708"/>
    </source>
</evidence>
<dbReference type="PANTHER" id="PTHR42844">
    <property type="entry name" value="DIHYDRONEOPTERIN ALDOLASE 1-RELATED"/>
    <property type="match status" value="1"/>
</dbReference>
<evidence type="ECO:0000256" key="1">
    <source>
        <dbReference type="ARBA" id="ARBA00001353"/>
    </source>
</evidence>
<comment type="similarity">
    <text evidence="3 6">Belongs to the DHNA family.</text>
</comment>
<evidence type="ECO:0000259" key="7">
    <source>
        <dbReference type="SMART" id="SM00905"/>
    </source>
</evidence>
<comment type="catalytic activity">
    <reaction evidence="1 6">
        <text>7,8-dihydroneopterin = 6-hydroxymethyl-7,8-dihydropterin + glycolaldehyde</text>
        <dbReference type="Rhea" id="RHEA:10540"/>
        <dbReference type="ChEBI" id="CHEBI:17001"/>
        <dbReference type="ChEBI" id="CHEBI:17071"/>
        <dbReference type="ChEBI" id="CHEBI:44841"/>
        <dbReference type="EC" id="4.1.2.25"/>
    </reaction>
</comment>
<keyword evidence="5 6" id="KW-0456">Lyase</keyword>
<dbReference type="InterPro" id="IPR006156">
    <property type="entry name" value="Dihydroneopterin_aldolase"/>
</dbReference>
<organism evidence="8 9">
    <name type="scientific">Candidatus Cryosericum odellii</name>
    <dbReference type="NCBI Taxonomy" id="2290917"/>
    <lineage>
        <taxon>Bacteria</taxon>
        <taxon>Pseudomonadati</taxon>
        <taxon>Caldisericota/Cryosericota group</taxon>
        <taxon>Candidatus Cryosericota</taxon>
        <taxon>Candidatus Cryosericia</taxon>
        <taxon>Candidatus Cryosericales</taxon>
        <taxon>Candidatus Cryosericaceae</taxon>
        <taxon>Candidatus Cryosericum</taxon>
    </lineage>
</organism>
<dbReference type="GO" id="GO:0004150">
    <property type="term" value="F:dihydroneopterin aldolase activity"/>
    <property type="evidence" value="ECO:0007669"/>
    <property type="project" value="UniProtKB-UniRule"/>
</dbReference>
<dbReference type="CDD" id="cd00534">
    <property type="entry name" value="DHNA_DHNTPE"/>
    <property type="match status" value="1"/>
</dbReference>
<dbReference type="Proteomes" id="UP000266489">
    <property type="component" value="Unassembled WGS sequence"/>
</dbReference>
<dbReference type="NCBIfam" id="TIGR00525">
    <property type="entry name" value="folB"/>
    <property type="match status" value="1"/>
</dbReference>
<dbReference type="Pfam" id="PF02152">
    <property type="entry name" value="FolB"/>
    <property type="match status" value="1"/>
</dbReference>
<dbReference type="PANTHER" id="PTHR42844:SF1">
    <property type="entry name" value="DIHYDRONEOPTERIN ALDOLASE 1-RELATED"/>
    <property type="match status" value="1"/>
</dbReference>
<comment type="caution">
    <text evidence="8">The sequence shown here is derived from an EMBL/GenBank/DDBJ whole genome shotgun (WGS) entry which is preliminary data.</text>
</comment>
<evidence type="ECO:0000256" key="4">
    <source>
        <dbReference type="ARBA" id="ARBA00022909"/>
    </source>
</evidence>
<evidence type="ECO:0000313" key="9">
    <source>
        <dbReference type="Proteomes" id="UP000266489"/>
    </source>
</evidence>
<feature type="domain" description="Dihydroneopterin aldolase/epimerase" evidence="7">
    <location>
        <begin position="4"/>
        <end position="117"/>
    </location>
</feature>
<dbReference type="GO" id="GO:0046656">
    <property type="term" value="P:folic acid biosynthetic process"/>
    <property type="evidence" value="ECO:0007669"/>
    <property type="project" value="UniProtKB-UniRule"/>
</dbReference>
<sequence>MDRIIIKGLKIFAYHGVNPEEKRDGQPFELDITLYASLLRAGQTDDVNDTVSYAKAAKTVLRVMTGAKYNLLEKTAQMVAQQLLSDYPQVEKVDVLLKKPHAPVDMKFDYMAVMITRRRIHVHE</sequence>
<comment type="function">
    <text evidence="6">Catalyzes the conversion of 7,8-dihydroneopterin to 6-hydroxymethyl-7,8-dihydropterin.</text>
</comment>
<reference evidence="8 9" key="1">
    <citation type="submission" date="2018-09" db="EMBL/GenBank/DDBJ databases">
        <title>Discovery and Ecogenomic Context for Candidatus Cryosericales, a Global Caldiserica Order Active in Thawing Permafrost.</title>
        <authorList>
            <person name="Martinez M.A."/>
            <person name="Woodcroft B.J."/>
            <person name="Ignacio Espinoza J.C."/>
            <person name="Zayed A."/>
            <person name="Singleton C.M."/>
            <person name="Boyd J."/>
            <person name="Li Y.-F."/>
            <person name="Purvine S."/>
            <person name="Maughan H."/>
            <person name="Hodgkins S.B."/>
            <person name="Anderson D."/>
            <person name="Sederholm M."/>
            <person name="Temperton B."/>
            <person name="Saleska S.R."/>
            <person name="Tyson G.W."/>
            <person name="Rich V.I."/>
        </authorList>
    </citation>
    <scope>NUCLEOTIDE SEQUENCE [LARGE SCALE GENOMIC DNA]</scope>
    <source>
        <strain evidence="8 9">SMC5</strain>
    </source>
</reference>
<dbReference type="OrthoDB" id="9803748at2"/>
<evidence type="ECO:0000313" key="8">
    <source>
        <dbReference type="EMBL" id="RIE11413.1"/>
    </source>
</evidence>
<dbReference type="GO" id="GO:0046654">
    <property type="term" value="P:tetrahydrofolate biosynthetic process"/>
    <property type="evidence" value="ECO:0007669"/>
    <property type="project" value="UniProtKB-UniRule"/>
</dbReference>
<accession>A0A398DA43</accession>
<evidence type="ECO:0000256" key="2">
    <source>
        <dbReference type="ARBA" id="ARBA00005013"/>
    </source>
</evidence>